<dbReference type="Gene3D" id="3.90.1750.20">
    <property type="entry name" value="Putative Large Serine Recombinase, Chain B, Domain 2"/>
    <property type="match status" value="1"/>
</dbReference>
<dbReference type="GO" id="GO:0003677">
    <property type="term" value="F:DNA binding"/>
    <property type="evidence" value="ECO:0007669"/>
    <property type="project" value="InterPro"/>
</dbReference>
<dbReference type="PROSITE" id="PS51737">
    <property type="entry name" value="RECOMBINASE_DNA_BIND"/>
    <property type="match status" value="1"/>
</dbReference>
<feature type="domain" description="Resolvase/invertase-type recombinase catalytic" evidence="1">
    <location>
        <begin position="12"/>
        <end position="162"/>
    </location>
</feature>
<proteinExistence type="predicted"/>
<dbReference type="PANTHER" id="PTHR30461">
    <property type="entry name" value="DNA-INVERTASE FROM LAMBDOID PROPHAGE"/>
    <property type="match status" value="1"/>
</dbReference>
<dbReference type="KEGG" id="hcz:G9Q37_00805"/>
<dbReference type="CDD" id="cd00338">
    <property type="entry name" value="Ser_Recombinase"/>
    <property type="match status" value="1"/>
</dbReference>
<dbReference type="PANTHER" id="PTHR30461:SF23">
    <property type="entry name" value="DNA RECOMBINASE-RELATED"/>
    <property type="match status" value="1"/>
</dbReference>
<evidence type="ECO:0000313" key="4">
    <source>
        <dbReference type="Proteomes" id="UP000503162"/>
    </source>
</evidence>
<reference evidence="3 4" key="1">
    <citation type="submission" date="2020-03" db="EMBL/GenBank/DDBJ databases">
        <title>Hydrogenophaga sp. nov. isolated from cyanobacterial mat.</title>
        <authorList>
            <person name="Thorat V."/>
            <person name="Kirdat K."/>
            <person name="Tiwarekar B."/>
            <person name="Costa E.D."/>
            <person name="Yadav A."/>
        </authorList>
    </citation>
    <scope>NUCLEOTIDE SEQUENCE [LARGE SCALE GENOMIC DNA]</scope>
    <source>
        <strain evidence="3 4">BA0156</strain>
    </source>
</reference>
<dbReference type="InterPro" id="IPR036162">
    <property type="entry name" value="Resolvase-like_N_sf"/>
</dbReference>
<protein>
    <submittedName>
        <fullName evidence="3">Recombinase family protein</fullName>
    </submittedName>
</protein>
<dbReference type="InterPro" id="IPR050639">
    <property type="entry name" value="SSR_resolvase"/>
</dbReference>
<dbReference type="Pfam" id="PF00239">
    <property type="entry name" value="Resolvase"/>
    <property type="match status" value="1"/>
</dbReference>
<dbReference type="PROSITE" id="PS51736">
    <property type="entry name" value="RECOMBINASES_3"/>
    <property type="match status" value="1"/>
</dbReference>
<dbReference type="InterPro" id="IPR038109">
    <property type="entry name" value="DNA_bind_recomb_sf"/>
</dbReference>
<dbReference type="Gene3D" id="3.40.50.1390">
    <property type="entry name" value="Resolvase, N-terminal catalytic domain"/>
    <property type="match status" value="1"/>
</dbReference>
<dbReference type="SUPFAM" id="SSF53041">
    <property type="entry name" value="Resolvase-like"/>
    <property type="match status" value="1"/>
</dbReference>
<accession>A0A6G8INB9</accession>
<evidence type="ECO:0000259" key="2">
    <source>
        <dbReference type="PROSITE" id="PS51737"/>
    </source>
</evidence>
<dbReference type="GO" id="GO:0000150">
    <property type="term" value="F:DNA strand exchange activity"/>
    <property type="evidence" value="ECO:0007669"/>
    <property type="project" value="InterPro"/>
</dbReference>
<dbReference type="Proteomes" id="UP000503162">
    <property type="component" value="Chromosome"/>
</dbReference>
<keyword evidence="4" id="KW-1185">Reference proteome</keyword>
<evidence type="ECO:0000313" key="3">
    <source>
        <dbReference type="EMBL" id="QIM54613.1"/>
    </source>
</evidence>
<dbReference type="InterPro" id="IPR011109">
    <property type="entry name" value="DNA_bind_recombinase_dom"/>
</dbReference>
<name>A0A6G8INB9_9BURK</name>
<organism evidence="3 4">
    <name type="scientific">Hydrogenophaga crocea</name>
    <dbReference type="NCBI Taxonomy" id="2716225"/>
    <lineage>
        <taxon>Bacteria</taxon>
        <taxon>Pseudomonadati</taxon>
        <taxon>Pseudomonadota</taxon>
        <taxon>Betaproteobacteria</taxon>
        <taxon>Burkholderiales</taxon>
        <taxon>Comamonadaceae</taxon>
        <taxon>Hydrogenophaga</taxon>
    </lineage>
</organism>
<feature type="domain" description="Recombinase" evidence="2">
    <location>
        <begin position="192"/>
        <end position="309"/>
    </location>
</feature>
<evidence type="ECO:0000259" key="1">
    <source>
        <dbReference type="PROSITE" id="PS51736"/>
    </source>
</evidence>
<dbReference type="EMBL" id="CP049989">
    <property type="protein sequence ID" value="QIM54613.1"/>
    <property type="molecule type" value="Genomic_DNA"/>
</dbReference>
<dbReference type="InterPro" id="IPR006119">
    <property type="entry name" value="Resolv_N"/>
</dbReference>
<gene>
    <name evidence="3" type="ORF">G9Q37_00805</name>
</gene>
<dbReference type="Pfam" id="PF07508">
    <property type="entry name" value="Recombinase"/>
    <property type="match status" value="1"/>
</dbReference>
<dbReference type="AlphaFoldDB" id="A0A6G8INB9"/>
<dbReference type="SMART" id="SM00857">
    <property type="entry name" value="Resolvase"/>
    <property type="match status" value="1"/>
</dbReference>
<sequence>MDAADNSAKVIRAAAYVRMSTDHQDLSIGMQLDAIRDYSLINGIELVDVYEDAAKSGLRIANREGMKRLIRDVMEVPRPFDTVLVYDVSRWGRFQDIDAAAYYEYTCRLHGVSVVYVKESFGAKQDAMTALLKTIKRAMAAEYSRELGMKCRDGQDRAIRLGFQVGPLPPLGLTRVAVDRLGKRRLLGRKQPKGSQAERVAWVHGPQWEVDLVRRIFQMYAAEGGSLKSVARQLQYEGVLTGNGQRFTNDTVSLLLRNEAFIGNFVWGRAYRQKKNHQRETRADGVIEPVISRALWDTVQCKLQRRRFKRRTNDQLLEALRRQLEKNPLLSQVDLERTGMPSKETYNRAFGSLQAAMRLAGRDVGKVREHHLKQILVARAIGDLVQYDLVKLLVREGIECTPHTRSRVLILENGIRARVQLCWPHPSEAGNRWLLLKKSLPAGDLVIFAAMDLGPQAHWFGVSSMEEFRRLPPWVHQDPPSAVKALYTPEAIVRELKKQLARLNPSATYAGLPRERPLETQNCATHP</sequence>